<name>A0A9D1VLB9_9FIRM</name>
<accession>A0A9D1VLB9</accession>
<comment type="caution">
    <text evidence="1">The sequence shown here is derived from an EMBL/GenBank/DDBJ whole genome shotgun (WGS) entry which is preliminary data.</text>
</comment>
<evidence type="ECO:0000313" key="1">
    <source>
        <dbReference type="EMBL" id="HIX37562.1"/>
    </source>
</evidence>
<reference evidence="1" key="2">
    <citation type="submission" date="2021-04" db="EMBL/GenBank/DDBJ databases">
        <authorList>
            <person name="Gilroy R."/>
        </authorList>
    </citation>
    <scope>NUCLEOTIDE SEQUENCE</scope>
    <source>
        <strain evidence="1">ChiHjej12B11-1927</strain>
    </source>
</reference>
<sequence length="86" mass="10289">MDQPKRFCKKCLLEDIAEEDFLRNMRQYIQGLDEEIKTESQEYQRRLAFCKECDNLINGMCRICGCFVEYRAAVEKNHCPGTEKKW</sequence>
<protein>
    <submittedName>
        <fullName evidence="1">Uncharacterized protein</fullName>
    </submittedName>
</protein>
<organism evidence="1 2">
    <name type="scientific">Candidatus Blautia pullistercoris</name>
    <dbReference type="NCBI Taxonomy" id="2838499"/>
    <lineage>
        <taxon>Bacteria</taxon>
        <taxon>Bacillati</taxon>
        <taxon>Bacillota</taxon>
        <taxon>Clostridia</taxon>
        <taxon>Lachnospirales</taxon>
        <taxon>Lachnospiraceae</taxon>
        <taxon>Blautia</taxon>
    </lineage>
</organism>
<dbReference type="AlphaFoldDB" id="A0A9D1VLB9"/>
<gene>
    <name evidence="1" type="ORF">H9738_06800</name>
</gene>
<reference evidence="1" key="1">
    <citation type="journal article" date="2021" name="PeerJ">
        <title>Extensive microbial diversity within the chicken gut microbiome revealed by metagenomics and culture.</title>
        <authorList>
            <person name="Gilroy R."/>
            <person name="Ravi A."/>
            <person name="Getino M."/>
            <person name="Pursley I."/>
            <person name="Horton D.L."/>
            <person name="Alikhan N.F."/>
            <person name="Baker D."/>
            <person name="Gharbi K."/>
            <person name="Hall N."/>
            <person name="Watson M."/>
            <person name="Adriaenssens E.M."/>
            <person name="Foster-Nyarko E."/>
            <person name="Jarju S."/>
            <person name="Secka A."/>
            <person name="Antonio M."/>
            <person name="Oren A."/>
            <person name="Chaudhuri R.R."/>
            <person name="La Ragione R."/>
            <person name="Hildebrand F."/>
            <person name="Pallen M.J."/>
        </authorList>
    </citation>
    <scope>NUCLEOTIDE SEQUENCE</scope>
    <source>
        <strain evidence="1">ChiHjej12B11-1927</strain>
    </source>
</reference>
<dbReference type="Proteomes" id="UP000824230">
    <property type="component" value="Unassembled WGS sequence"/>
</dbReference>
<dbReference type="Pfam" id="PF19668">
    <property type="entry name" value="DUF6171"/>
    <property type="match status" value="1"/>
</dbReference>
<dbReference type="InterPro" id="IPR046169">
    <property type="entry name" value="DUF6171"/>
</dbReference>
<evidence type="ECO:0000313" key="2">
    <source>
        <dbReference type="Proteomes" id="UP000824230"/>
    </source>
</evidence>
<proteinExistence type="predicted"/>
<dbReference type="EMBL" id="DXFG01000134">
    <property type="protein sequence ID" value="HIX37562.1"/>
    <property type="molecule type" value="Genomic_DNA"/>
</dbReference>